<organism evidence="2 3">
    <name type="scientific">Capnocytophaga gingivalis</name>
    <dbReference type="NCBI Taxonomy" id="1017"/>
    <lineage>
        <taxon>Bacteria</taxon>
        <taxon>Pseudomonadati</taxon>
        <taxon>Bacteroidota</taxon>
        <taxon>Flavobacteriia</taxon>
        <taxon>Flavobacteriales</taxon>
        <taxon>Flavobacteriaceae</taxon>
        <taxon>Capnocytophaga</taxon>
    </lineage>
</organism>
<accession>A0ABU5Y5P7</accession>
<evidence type="ECO:0000313" key="3">
    <source>
        <dbReference type="Proteomes" id="UP001324270"/>
    </source>
</evidence>
<evidence type="ECO:0000256" key="1">
    <source>
        <dbReference type="SAM" id="Phobius"/>
    </source>
</evidence>
<dbReference type="Proteomes" id="UP001324270">
    <property type="component" value="Unassembled WGS sequence"/>
</dbReference>
<dbReference type="EMBL" id="JAYKBV010000001">
    <property type="protein sequence ID" value="MEB3039252.1"/>
    <property type="molecule type" value="Genomic_DNA"/>
</dbReference>
<evidence type="ECO:0000313" key="2">
    <source>
        <dbReference type="EMBL" id="MEB3039252.1"/>
    </source>
</evidence>
<feature type="transmembrane region" description="Helical" evidence="1">
    <location>
        <begin position="238"/>
        <end position="259"/>
    </location>
</feature>
<comment type="caution">
    <text evidence="2">The sequence shown here is derived from an EMBL/GenBank/DDBJ whole genome shotgun (WGS) entry which is preliminary data.</text>
</comment>
<gene>
    <name evidence="2" type="ORF">VJJ49_00890</name>
</gene>
<dbReference type="RefSeq" id="WP_323978639.1">
    <property type="nucleotide sequence ID" value="NZ_JAYKBV010000001.1"/>
</dbReference>
<reference evidence="2 3" key="1">
    <citation type="submission" date="2023-12" db="EMBL/GenBank/DDBJ databases">
        <title>Genomic sequences of Capnocytophaga and Parvimonas strains.</title>
        <authorList>
            <person name="Watt R.M."/>
            <person name="Wang M."/>
            <person name="Yang T."/>
            <person name="Tong W.M."/>
        </authorList>
    </citation>
    <scope>NUCLEOTIDE SEQUENCE [LARGE SCALE GENOMIC DNA]</scope>
    <source>
        <strain evidence="2 3">CCUG 13156</strain>
    </source>
</reference>
<name>A0ABU5Y5P7_9FLAO</name>
<keyword evidence="1" id="KW-0812">Transmembrane</keyword>
<sequence length="262" mass="29519">MTQNEIDHILQQISEGNKLLAVKELMDKAQISLKDSAEIINLIAEGKESDLNICLQRIKGGGFSEQPSSHTTVGSYISKNKIEEIQEFVHQGYKLAAVKALKDASGVDLGQAKDIIDDLFLDNTIDLNARIASAKSHYSENYERISATSDANGSNVHFYYQKGNVKEEVTPGHPMWERVKAQYSHEWEGVPEDIVKAREPFRKAVLEMEAQAGVSGGKREDTLFIKKKSFNIFEGIKWYFILALVACIIYMIWSIWSIFNKA</sequence>
<keyword evidence="3" id="KW-1185">Reference proteome</keyword>
<evidence type="ECO:0008006" key="4">
    <source>
        <dbReference type="Google" id="ProtNLM"/>
    </source>
</evidence>
<protein>
    <recommendedName>
        <fullName evidence="4">50S ribosomal protein L7/L12</fullName>
    </recommendedName>
</protein>
<proteinExistence type="predicted"/>
<keyword evidence="1" id="KW-1133">Transmembrane helix</keyword>
<keyword evidence="1" id="KW-0472">Membrane</keyword>